<dbReference type="InterPro" id="IPR018101">
    <property type="entry name" value="Transl_elong_Ts_CS"/>
</dbReference>
<dbReference type="SUPFAM" id="SSF54713">
    <property type="entry name" value="Elongation factor Ts (EF-Ts), dimerisation domain"/>
    <property type="match status" value="1"/>
</dbReference>
<dbReference type="Gene3D" id="1.10.8.10">
    <property type="entry name" value="DNA helicase RuvA subunit, C-terminal domain"/>
    <property type="match status" value="1"/>
</dbReference>
<dbReference type="AlphaFoldDB" id="A0A0D2WPP5"/>
<proteinExistence type="inferred from homology"/>
<dbReference type="eggNOG" id="KOG1071">
    <property type="taxonomic scope" value="Eukaryota"/>
</dbReference>
<dbReference type="GO" id="GO:0070125">
    <property type="term" value="P:mitochondrial translational elongation"/>
    <property type="evidence" value="ECO:0007669"/>
    <property type="project" value="TreeGrafter"/>
</dbReference>
<comment type="similarity">
    <text evidence="1 4">Belongs to the EF-Ts family.</text>
</comment>
<evidence type="ECO:0000256" key="4">
    <source>
        <dbReference type="HAMAP-Rule" id="MF_03135"/>
    </source>
</evidence>
<gene>
    <name evidence="6" type="ORF">CAOG_003592</name>
</gene>
<evidence type="ECO:0000313" key="7">
    <source>
        <dbReference type="Proteomes" id="UP000008743"/>
    </source>
</evidence>
<comment type="subcellular location">
    <subcellularLocation>
        <location evidence="4">Mitochondrion</location>
    </subcellularLocation>
</comment>
<dbReference type="Gene3D" id="3.30.479.20">
    <property type="entry name" value="Elongation factor Ts, dimerisation domain"/>
    <property type="match status" value="2"/>
</dbReference>
<evidence type="ECO:0000313" key="6">
    <source>
        <dbReference type="EMBL" id="KJE92673.1"/>
    </source>
</evidence>
<dbReference type="CDD" id="cd14275">
    <property type="entry name" value="UBA_EF-Ts"/>
    <property type="match status" value="1"/>
</dbReference>
<dbReference type="Pfam" id="PF00889">
    <property type="entry name" value="EF_TS"/>
    <property type="match status" value="1"/>
</dbReference>
<dbReference type="InterPro" id="IPR001816">
    <property type="entry name" value="Transl_elong_EFTs/EF1B"/>
</dbReference>
<keyword evidence="2 4" id="KW-0251">Elongation factor</keyword>
<dbReference type="Proteomes" id="UP000008743">
    <property type="component" value="Unassembled WGS sequence"/>
</dbReference>
<dbReference type="InterPro" id="IPR036402">
    <property type="entry name" value="EF-Ts_dimer_sf"/>
</dbReference>
<evidence type="ECO:0000259" key="5">
    <source>
        <dbReference type="Pfam" id="PF00889"/>
    </source>
</evidence>
<name>A0A0D2WPP5_CAPO3</name>
<dbReference type="OrthoDB" id="277235at2759"/>
<dbReference type="RefSeq" id="XP_004363320.1">
    <property type="nucleotide sequence ID" value="XM_004363263.2"/>
</dbReference>
<dbReference type="EMBL" id="KE346364">
    <property type="protein sequence ID" value="KJE92673.1"/>
    <property type="molecule type" value="Genomic_DNA"/>
</dbReference>
<dbReference type="GO" id="GO:0003746">
    <property type="term" value="F:translation elongation factor activity"/>
    <property type="evidence" value="ECO:0007669"/>
    <property type="project" value="UniProtKB-UniRule"/>
</dbReference>
<keyword evidence="7" id="KW-1185">Reference proteome</keyword>
<dbReference type="PANTHER" id="PTHR11741:SF0">
    <property type="entry name" value="ELONGATION FACTOR TS, MITOCHONDRIAL"/>
    <property type="match status" value="1"/>
</dbReference>
<dbReference type="InterPro" id="IPR009060">
    <property type="entry name" value="UBA-like_sf"/>
</dbReference>
<dbReference type="InterPro" id="IPR014039">
    <property type="entry name" value="Transl_elong_EFTs/EF1B_dimer"/>
</dbReference>
<evidence type="ECO:0000256" key="2">
    <source>
        <dbReference type="ARBA" id="ARBA00022768"/>
    </source>
</evidence>
<accession>A0A0D2WPP5</accession>
<dbReference type="STRING" id="595528.A0A0D2WPP5"/>
<keyword evidence="4" id="KW-0496">Mitochondrion</keyword>
<sequence length="440" mass="45761">MLRSSPQLFSLGLRRACASATVTTRVAASALPAFLSTSAVGHSAAASSTSPAAAAATGTATGGLKVDKELLQRLRKESTLPFNLCHEALLKNNNDYTLASTWLEKRATEIGRAKMEKLKDRVAAQGIVAVCAHEATAAVIELNCETDFVARNPLFVNTAKEIAANALQVHAGQIRAGAYDPSSTAMSKAVADAADKARSDAQASRAVGVATGTAAVVSPLPQIKSSATSVHKGEASTDGSATGIPLNQLLPSLISEHGQTVFDRLVHVVGRMGEKVDLRSASVLDVSHVTVSSGIPGEDKPLTGRGVVGVYTHGGEDSLCGAKASAVALVSYPPITSATPADTVKELSKIAHGLAVHVLAHAPTAVEKVSAERATLKDDVTQVAADAILLEQPYFYDTSKKVQQVLEEAGKRFEMRLIVRSFTRMVAGEGIEVPRASGLS</sequence>
<dbReference type="PhylomeDB" id="A0A0D2WPP5"/>
<dbReference type="PROSITE" id="PS01127">
    <property type="entry name" value="EF_TS_2"/>
    <property type="match status" value="1"/>
</dbReference>
<feature type="domain" description="Translation elongation factor EFTs/EF1B dimerisation" evidence="5">
    <location>
        <begin position="137"/>
        <end position="197"/>
    </location>
</feature>
<keyword evidence="3 4" id="KW-0648">Protein biosynthesis</keyword>
<evidence type="ECO:0000256" key="1">
    <source>
        <dbReference type="ARBA" id="ARBA00005532"/>
    </source>
</evidence>
<dbReference type="SUPFAM" id="SSF46934">
    <property type="entry name" value="UBA-like"/>
    <property type="match status" value="1"/>
</dbReference>
<organism evidence="6 7">
    <name type="scientific">Capsaspora owczarzaki (strain ATCC 30864)</name>
    <dbReference type="NCBI Taxonomy" id="595528"/>
    <lineage>
        <taxon>Eukaryota</taxon>
        <taxon>Filasterea</taxon>
        <taxon>Capsaspora</taxon>
    </lineage>
</organism>
<evidence type="ECO:0000256" key="3">
    <source>
        <dbReference type="ARBA" id="ARBA00022917"/>
    </source>
</evidence>
<comment type="function">
    <text evidence="4">Associates with the EF-Tu.GDP complex and induces the exchange of GDP to GTP. It remains bound to the aminoacyl-tRNA.EF-Tu.GTP complex up to the GTP hydrolysis stage on the ribosome.</text>
</comment>
<dbReference type="GO" id="GO:0005739">
    <property type="term" value="C:mitochondrion"/>
    <property type="evidence" value="ECO:0007669"/>
    <property type="project" value="UniProtKB-SubCell"/>
</dbReference>
<dbReference type="InParanoid" id="A0A0D2WPP5"/>
<protein>
    <recommendedName>
        <fullName evidence="4">Elongation factor Ts, mitochondrial</fullName>
        <shortName evidence="4">EF-Ts</shortName>
        <shortName evidence="4">EF-TsMt</shortName>
    </recommendedName>
</protein>
<dbReference type="PANTHER" id="PTHR11741">
    <property type="entry name" value="ELONGATION FACTOR TS"/>
    <property type="match status" value="1"/>
</dbReference>
<reference evidence="7" key="1">
    <citation type="submission" date="2011-02" db="EMBL/GenBank/DDBJ databases">
        <title>The Genome Sequence of Capsaspora owczarzaki ATCC 30864.</title>
        <authorList>
            <person name="Russ C."/>
            <person name="Cuomo C."/>
            <person name="Burger G."/>
            <person name="Gray M.W."/>
            <person name="Holland P.W.H."/>
            <person name="King N."/>
            <person name="Lang F.B.F."/>
            <person name="Roger A.J."/>
            <person name="Ruiz-Trillo I."/>
            <person name="Young S.K."/>
            <person name="Zeng Q."/>
            <person name="Gargeya S."/>
            <person name="Alvarado L."/>
            <person name="Berlin A."/>
            <person name="Chapman S.B."/>
            <person name="Chen Z."/>
            <person name="Freedman E."/>
            <person name="Gellesch M."/>
            <person name="Goldberg J."/>
            <person name="Griggs A."/>
            <person name="Gujja S."/>
            <person name="Heilman E."/>
            <person name="Heiman D."/>
            <person name="Howarth C."/>
            <person name="Mehta T."/>
            <person name="Neiman D."/>
            <person name="Pearson M."/>
            <person name="Roberts A."/>
            <person name="Saif S."/>
            <person name="Shea T."/>
            <person name="Shenoy N."/>
            <person name="Sisk P."/>
            <person name="Stolte C."/>
            <person name="Sykes S."/>
            <person name="White J."/>
            <person name="Yandava C."/>
            <person name="Haas B."/>
            <person name="Nusbaum C."/>
            <person name="Birren B."/>
        </authorList>
    </citation>
    <scope>NUCLEOTIDE SEQUENCE</scope>
    <source>
        <strain evidence="7">ATCC 30864</strain>
    </source>
</reference>
<dbReference type="HAMAP" id="MF_00050">
    <property type="entry name" value="EF_Ts"/>
    <property type="match status" value="1"/>
</dbReference>